<feature type="domain" description="Microtubule-associated serine/threonine-protein kinase pre-PK" evidence="1">
    <location>
        <begin position="1"/>
        <end position="45"/>
    </location>
</feature>
<dbReference type="SUPFAM" id="SSF140482">
    <property type="entry name" value="MAST3 pre-PK domain-like"/>
    <property type="match status" value="1"/>
</dbReference>
<feature type="domain" description="Microtubule-associated serine/threonine-protein kinase pre-PK" evidence="1">
    <location>
        <begin position="88"/>
        <end position="133"/>
    </location>
</feature>
<dbReference type="GO" id="GO:0005524">
    <property type="term" value="F:ATP binding"/>
    <property type="evidence" value="ECO:0007669"/>
    <property type="project" value="InterPro"/>
</dbReference>
<dbReference type="InterPro" id="IPR023142">
    <property type="entry name" value="MAST_pre-PK_dom_sf"/>
</dbReference>
<gene>
    <name evidence="2" type="primary">LOC109686276</name>
</gene>
<dbReference type="GO" id="GO:0000287">
    <property type="term" value="F:magnesium ion binding"/>
    <property type="evidence" value="ECO:0007669"/>
    <property type="project" value="InterPro"/>
</dbReference>
<dbReference type="InterPro" id="IPR015022">
    <property type="entry name" value="MAST_pre-PK_dom"/>
</dbReference>
<reference evidence="2" key="1">
    <citation type="submission" date="2025-08" db="UniProtKB">
        <authorList>
            <consortium name="RefSeq"/>
        </authorList>
    </citation>
    <scope>IDENTIFICATION</scope>
    <source>
        <tissue evidence="2">Leukocyte</tissue>
    </source>
</reference>
<dbReference type="OrthoDB" id="10070999at2759"/>
<organism evidence="2">
    <name type="scientific">Castor canadensis</name>
    <name type="common">American beaver</name>
    <dbReference type="NCBI Taxonomy" id="51338"/>
    <lineage>
        <taxon>Eukaryota</taxon>
        <taxon>Metazoa</taxon>
        <taxon>Chordata</taxon>
        <taxon>Craniata</taxon>
        <taxon>Vertebrata</taxon>
        <taxon>Euteleostomi</taxon>
        <taxon>Mammalia</taxon>
        <taxon>Eutheria</taxon>
        <taxon>Euarchontoglires</taxon>
        <taxon>Glires</taxon>
        <taxon>Rodentia</taxon>
        <taxon>Castorimorpha</taxon>
        <taxon>Castoridae</taxon>
        <taxon>Castor</taxon>
    </lineage>
</organism>
<evidence type="ECO:0000313" key="2">
    <source>
        <dbReference type="RefSeq" id="XP_020019113.1"/>
    </source>
</evidence>
<dbReference type="AlphaFoldDB" id="A0A8B7UHQ9"/>
<protein>
    <submittedName>
        <fullName evidence="2">Microtubule-associated serine/threonine-protein kinase 3-like isoform X1</fullName>
    </submittedName>
</protein>
<name>A0A8B7UHQ9_CASCN</name>
<accession>A0A8B7UHQ9</accession>
<dbReference type="Pfam" id="PF08926">
    <property type="entry name" value="DUF1908"/>
    <property type="match status" value="2"/>
</dbReference>
<dbReference type="GO" id="GO:0004674">
    <property type="term" value="F:protein serine/threonine kinase activity"/>
    <property type="evidence" value="ECO:0007669"/>
    <property type="project" value="InterPro"/>
</dbReference>
<evidence type="ECO:0000259" key="1">
    <source>
        <dbReference type="Pfam" id="PF08926"/>
    </source>
</evidence>
<dbReference type="Gene3D" id="1.20.1480.20">
    <property type="entry name" value="MAST3 pre-PK domain-like"/>
    <property type="match status" value="1"/>
</dbReference>
<dbReference type="KEGG" id="ccan:109686276"/>
<proteinExistence type="predicted"/>
<dbReference type="RefSeq" id="XP_020019113.1">
    <property type="nucleotide sequence ID" value="XM_020163524.1"/>
</dbReference>
<sequence>MQDKLERLLQDAHERSDSEEVGFIIQLVRKLLIIISRPARLLECLVRPWTDSLPGRTRVQHTGQGGRGLPGAGLEWHAAAPHRSPVPQEFDPEEFYHLLEAAEGQAREDQGIKADLPQYIIGQLGLAKDPLEEIVP</sequence>